<reference evidence="2" key="1">
    <citation type="journal article" date="2021" name="PeerJ">
        <title>Extensive microbial diversity within the chicken gut microbiome revealed by metagenomics and culture.</title>
        <authorList>
            <person name="Gilroy R."/>
            <person name="Ravi A."/>
            <person name="Getino M."/>
            <person name="Pursley I."/>
            <person name="Horton D.L."/>
            <person name="Alikhan N.F."/>
            <person name="Baker D."/>
            <person name="Gharbi K."/>
            <person name="Hall N."/>
            <person name="Watson M."/>
            <person name="Adriaenssens E.M."/>
            <person name="Foster-Nyarko E."/>
            <person name="Jarju S."/>
            <person name="Secka A."/>
            <person name="Antonio M."/>
            <person name="Oren A."/>
            <person name="Chaudhuri R.R."/>
            <person name="La Ragione R."/>
            <person name="Hildebrand F."/>
            <person name="Pallen M.J."/>
        </authorList>
    </citation>
    <scope>NUCLEOTIDE SEQUENCE</scope>
    <source>
        <strain evidence="2">1345</strain>
    </source>
</reference>
<comment type="caution">
    <text evidence="2">The sequence shown here is derived from an EMBL/GenBank/DDBJ whole genome shotgun (WGS) entry which is preliminary data.</text>
</comment>
<dbReference type="EMBL" id="DXCQ01000028">
    <property type="protein sequence ID" value="HIY96631.1"/>
    <property type="molecule type" value="Genomic_DNA"/>
</dbReference>
<sequence length="561" mass="63543">MANKILTPITLWNEFDDSLPIQCTVLDEKIDGKICYRKLRYFGRNVGGVRVNIFALYCAPAEAEDVPALLILPDARQTAEFAFMERFAKKGYAVLMPDYRGEWEAGDEYTIYPDAVAYANFRAAGRRLDYADDTAKETSWYEWVAVARYSCLYLRSLFESSKIGVIGIKAGGDVVWQLAATCDGISCAIPVCAGGWRAYRGINKFGETTELKMDDERYRFLAGVDSQAYAQYVKCPVLMLCSTNDSRFDADRAFDTYARINPEMEKTFYFAARYDGHIGNTGLNDLDLFIDKYLKGREVFIPAPVEIGVEEEDGQLVARIKFDRNGEVKYCDVYMAEDNPDSPTRDWTKCTLLHEDGDDEQVFALNAYEKAARVFVFAKAKYSCGFAVSSKIAVKRLEKSYSNSQKKSRILYSSKNGSDSFTIERFDKNVMADCFLDNSVPPVRMAEGPFGIKGICSSYGLKIFRVNDARYRPAENALLKFDIYSPQAVLLQIGVDVLQNGNTVRYVCNLRSCGGECWVDHLLNPKDFKNEINKPLSSFQDARCITFYSQDEFCINNLIWL</sequence>
<evidence type="ECO:0000259" key="1">
    <source>
        <dbReference type="Pfam" id="PF01738"/>
    </source>
</evidence>
<proteinExistence type="predicted"/>
<dbReference type="AlphaFoldDB" id="A0A9D2CSG1"/>
<gene>
    <name evidence="2" type="ORF">H9729_02985</name>
</gene>
<evidence type="ECO:0000313" key="2">
    <source>
        <dbReference type="EMBL" id="HIY96631.1"/>
    </source>
</evidence>
<protein>
    <submittedName>
        <fullName evidence="2">Dienelactone hydrolase family protein</fullName>
    </submittedName>
</protein>
<accession>A0A9D2CSG1</accession>
<dbReference type="InterPro" id="IPR029058">
    <property type="entry name" value="AB_hydrolase_fold"/>
</dbReference>
<evidence type="ECO:0000313" key="3">
    <source>
        <dbReference type="Proteomes" id="UP000886750"/>
    </source>
</evidence>
<dbReference type="Gene3D" id="3.40.50.1820">
    <property type="entry name" value="alpha/beta hydrolase"/>
    <property type="match status" value="1"/>
</dbReference>
<dbReference type="Proteomes" id="UP000886750">
    <property type="component" value="Unassembled WGS sequence"/>
</dbReference>
<keyword evidence="2" id="KW-0378">Hydrolase</keyword>
<dbReference type="InterPro" id="IPR002925">
    <property type="entry name" value="Dienelactn_hydro"/>
</dbReference>
<dbReference type="GO" id="GO:0016787">
    <property type="term" value="F:hydrolase activity"/>
    <property type="evidence" value="ECO:0007669"/>
    <property type="project" value="UniProtKB-KW"/>
</dbReference>
<dbReference type="SUPFAM" id="SSF53474">
    <property type="entry name" value="alpha/beta-Hydrolases"/>
    <property type="match status" value="1"/>
</dbReference>
<dbReference type="Pfam" id="PF01738">
    <property type="entry name" value="DLH"/>
    <property type="match status" value="1"/>
</dbReference>
<feature type="domain" description="Dienelactone hydrolase" evidence="1">
    <location>
        <begin position="56"/>
        <end position="253"/>
    </location>
</feature>
<organism evidence="2 3">
    <name type="scientific">Candidatus Borkfalkia excrementigallinarum</name>
    <dbReference type="NCBI Taxonomy" id="2838506"/>
    <lineage>
        <taxon>Bacteria</taxon>
        <taxon>Bacillati</taxon>
        <taxon>Bacillota</taxon>
        <taxon>Clostridia</taxon>
        <taxon>Christensenellales</taxon>
        <taxon>Christensenellaceae</taxon>
        <taxon>Candidatus Borkfalkia</taxon>
    </lineage>
</organism>
<reference evidence="2" key="2">
    <citation type="submission" date="2021-04" db="EMBL/GenBank/DDBJ databases">
        <authorList>
            <person name="Gilroy R."/>
        </authorList>
    </citation>
    <scope>NUCLEOTIDE SEQUENCE</scope>
    <source>
        <strain evidence="2">1345</strain>
    </source>
</reference>
<name>A0A9D2CSG1_9FIRM</name>